<dbReference type="PANTHER" id="PTHR31344">
    <property type="entry name" value="NUCLEAR PORE COMPLEX PROTEIN NUP205"/>
    <property type="match status" value="1"/>
</dbReference>
<evidence type="ECO:0000256" key="1">
    <source>
        <dbReference type="ARBA" id="ARBA00004123"/>
    </source>
</evidence>
<keyword evidence="3" id="KW-0813">Transport</keyword>
<dbReference type="AlphaFoldDB" id="A0AAV0HVV7"/>
<evidence type="ECO:0000256" key="2">
    <source>
        <dbReference type="ARBA" id="ARBA00005892"/>
    </source>
</evidence>
<protein>
    <submittedName>
        <fullName evidence="5">Uncharacterized protein</fullName>
    </submittedName>
</protein>
<keyword evidence="4" id="KW-0539">Nucleus</keyword>
<evidence type="ECO:0000256" key="4">
    <source>
        <dbReference type="ARBA" id="ARBA00023242"/>
    </source>
</evidence>
<evidence type="ECO:0000256" key="3">
    <source>
        <dbReference type="ARBA" id="ARBA00022448"/>
    </source>
</evidence>
<dbReference type="InterPro" id="IPR021827">
    <property type="entry name" value="Nup186/Nup192/Nup205"/>
</dbReference>
<evidence type="ECO:0000313" key="5">
    <source>
        <dbReference type="EMBL" id="CAI0389430.1"/>
    </source>
</evidence>
<organism evidence="5 6">
    <name type="scientific">Linum tenue</name>
    <dbReference type="NCBI Taxonomy" id="586396"/>
    <lineage>
        <taxon>Eukaryota</taxon>
        <taxon>Viridiplantae</taxon>
        <taxon>Streptophyta</taxon>
        <taxon>Embryophyta</taxon>
        <taxon>Tracheophyta</taxon>
        <taxon>Spermatophyta</taxon>
        <taxon>Magnoliopsida</taxon>
        <taxon>eudicotyledons</taxon>
        <taxon>Gunneridae</taxon>
        <taxon>Pentapetalae</taxon>
        <taxon>rosids</taxon>
        <taxon>fabids</taxon>
        <taxon>Malpighiales</taxon>
        <taxon>Linaceae</taxon>
        <taxon>Linum</taxon>
    </lineage>
</organism>
<accession>A0AAV0HVV7</accession>
<name>A0AAV0HVV7_9ROSI</name>
<comment type="caution">
    <text evidence="5">The sequence shown here is derived from an EMBL/GenBank/DDBJ whole genome shotgun (WGS) entry which is preliminary data.</text>
</comment>
<sequence>EGHFSCSYASPFFSFISLGFQLISQHSPTVILRNGFREAATLHYRVHSDDRAFVSIACAEDGTPLCHSRISAFLLGYPPPKQYRAQVQSKEFRLLDSPPISLDDQDVQIALKLSDDLHLNEIDAVQLIVSANKEWCLMGREPSTLRWTLVY</sequence>
<dbReference type="Proteomes" id="UP001154282">
    <property type="component" value="Unassembled WGS sequence"/>
</dbReference>
<comment type="similarity">
    <text evidence="2">Belongs to the NUP186/NUP192/NUP205 family.</text>
</comment>
<feature type="non-terminal residue" evidence="5">
    <location>
        <position position="1"/>
    </location>
</feature>
<gene>
    <name evidence="5" type="ORF">LITE_LOCUS6235</name>
</gene>
<dbReference type="EMBL" id="CAMGYJ010000003">
    <property type="protein sequence ID" value="CAI0389430.1"/>
    <property type="molecule type" value="Genomic_DNA"/>
</dbReference>
<dbReference type="PANTHER" id="PTHR31344:SF0">
    <property type="entry name" value="NUCLEAR PORE COMPLEX PROTEIN NUP205"/>
    <property type="match status" value="1"/>
</dbReference>
<proteinExistence type="inferred from homology"/>
<comment type="subcellular location">
    <subcellularLocation>
        <location evidence="1">Nucleus</location>
    </subcellularLocation>
</comment>
<evidence type="ECO:0000313" key="6">
    <source>
        <dbReference type="Proteomes" id="UP001154282"/>
    </source>
</evidence>
<keyword evidence="6" id="KW-1185">Reference proteome</keyword>
<dbReference type="GO" id="GO:0005643">
    <property type="term" value="C:nuclear pore"/>
    <property type="evidence" value="ECO:0007669"/>
    <property type="project" value="InterPro"/>
</dbReference>
<reference evidence="5" key="1">
    <citation type="submission" date="2022-08" db="EMBL/GenBank/DDBJ databases">
        <authorList>
            <person name="Gutierrez-Valencia J."/>
        </authorList>
    </citation>
    <scope>NUCLEOTIDE SEQUENCE</scope>
</reference>